<evidence type="ECO:0000313" key="1">
    <source>
        <dbReference type="EMBL" id="KAJ5088395.1"/>
    </source>
</evidence>
<dbReference type="OrthoDB" id="4491390at2759"/>
<dbReference type="InterPro" id="IPR053178">
    <property type="entry name" value="Osmoadaptation_assoc"/>
</dbReference>
<sequence length="407" mass="46307">MRAQMFSSFIQLHFSADKPPSNVNLQQFLHSSIYHLPRKDEVLDKALAAMSCLYLGRINNDTRVFFHGIQLYNDAIGILAKLIHRNTYTDAILYAAFIFQELAGFYSPSGLKSWSTHVSGMNAVLTHFHKRAPRNPVVDAIYNHQHKINIILLSRGLDLSQVEYELVMEPTGGNPLLEILQITVSIGKIQSAVNSLDLTDHMACQELLQQCYGAKESLMDLQNNGSFGEPPFEGTSTRFLESQKMSIPATEPLFGSAYSFSSQDNAMLYMMFWFNLIILQPLIHRARFIAETHINDNSPTDSIDDHDYLLSELYTNEIARSIPYCLQESMKSSCIQVVLFVTSAISKIFLELEDRDKFDWCQHVFQHMADNGSESARHIVALAKHQWEHRVSGQKRVISLSLRRQIS</sequence>
<accession>A0A9W9K0M4</accession>
<reference evidence="1" key="2">
    <citation type="journal article" date="2023" name="IMA Fungus">
        <title>Comparative genomic study of the Penicillium genus elucidates a diverse pangenome and 15 lateral gene transfer events.</title>
        <authorList>
            <person name="Petersen C."/>
            <person name="Sorensen T."/>
            <person name="Nielsen M.R."/>
            <person name="Sondergaard T.E."/>
            <person name="Sorensen J.L."/>
            <person name="Fitzpatrick D.A."/>
            <person name="Frisvad J.C."/>
            <person name="Nielsen K.L."/>
        </authorList>
    </citation>
    <scope>NUCLEOTIDE SEQUENCE</scope>
    <source>
        <strain evidence="1">IBT 30069</strain>
    </source>
</reference>
<dbReference type="PANTHER" id="PTHR38111:SF11">
    <property type="entry name" value="TRANSCRIPTION FACTOR DOMAIN-CONTAINING PROTEIN-RELATED"/>
    <property type="match status" value="1"/>
</dbReference>
<dbReference type="EMBL" id="JAPQKH010000007">
    <property type="protein sequence ID" value="KAJ5088395.1"/>
    <property type="molecule type" value="Genomic_DNA"/>
</dbReference>
<organism evidence="1 2">
    <name type="scientific">Penicillium angulare</name>
    <dbReference type="NCBI Taxonomy" id="116970"/>
    <lineage>
        <taxon>Eukaryota</taxon>
        <taxon>Fungi</taxon>
        <taxon>Dikarya</taxon>
        <taxon>Ascomycota</taxon>
        <taxon>Pezizomycotina</taxon>
        <taxon>Eurotiomycetes</taxon>
        <taxon>Eurotiomycetidae</taxon>
        <taxon>Eurotiales</taxon>
        <taxon>Aspergillaceae</taxon>
        <taxon>Penicillium</taxon>
    </lineage>
</organism>
<protein>
    <submittedName>
        <fullName evidence="1">Uncharacterized protein</fullName>
    </submittedName>
</protein>
<dbReference type="PANTHER" id="PTHR38111">
    <property type="entry name" value="ZN(2)-C6 FUNGAL-TYPE DOMAIN-CONTAINING PROTEIN-RELATED"/>
    <property type="match status" value="1"/>
</dbReference>
<gene>
    <name evidence="1" type="ORF">N7456_012011</name>
</gene>
<name>A0A9W9K0M4_9EURO</name>
<proteinExistence type="predicted"/>
<comment type="caution">
    <text evidence="1">The sequence shown here is derived from an EMBL/GenBank/DDBJ whole genome shotgun (WGS) entry which is preliminary data.</text>
</comment>
<keyword evidence="2" id="KW-1185">Reference proteome</keyword>
<dbReference type="AlphaFoldDB" id="A0A9W9K0M4"/>
<reference evidence="1" key="1">
    <citation type="submission" date="2022-11" db="EMBL/GenBank/DDBJ databases">
        <authorList>
            <person name="Petersen C."/>
        </authorList>
    </citation>
    <scope>NUCLEOTIDE SEQUENCE</scope>
    <source>
        <strain evidence="1">IBT 30069</strain>
    </source>
</reference>
<evidence type="ECO:0000313" key="2">
    <source>
        <dbReference type="Proteomes" id="UP001149165"/>
    </source>
</evidence>
<dbReference type="Proteomes" id="UP001149165">
    <property type="component" value="Unassembled WGS sequence"/>
</dbReference>